<dbReference type="PRINTS" id="PR00182">
    <property type="entry name" value="ECOLNEIPORIN"/>
</dbReference>
<dbReference type="Pfam" id="PF13609">
    <property type="entry name" value="Porin_4"/>
    <property type="match status" value="1"/>
</dbReference>
<evidence type="ECO:0000256" key="8">
    <source>
        <dbReference type="ARBA" id="ARBA00023114"/>
    </source>
</evidence>
<dbReference type="InterPro" id="IPR001702">
    <property type="entry name" value="Porin_Gram-ve"/>
</dbReference>
<dbReference type="GO" id="GO:0015288">
    <property type="term" value="F:porin activity"/>
    <property type="evidence" value="ECO:0007669"/>
    <property type="project" value="UniProtKB-KW"/>
</dbReference>
<dbReference type="GO" id="GO:0009279">
    <property type="term" value="C:cell outer membrane"/>
    <property type="evidence" value="ECO:0007669"/>
    <property type="project" value="UniProtKB-SubCell"/>
</dbReference>
<evidence type="ECO:0000256" key="11">
    <source>
        <dbReference type="SAM" id="SignalP"/>
    </source>
</evidence>
<dbReference type="InterPro" id="IPR050298">
    <property type="entry name" value="Gram-neg_bact_OMP"/>
</dbReference>
<accession>A0ABD5CG94</accession>
<keyword evidence="4" id="KW-1134">Transmembrane beta strand</keyword>
<evidence type="ECO:0000256" key="3">
    <source>
        <dbReference type="ARBA" id="ARBA00022448"/>
    </source>
</evidence>
<protein>
    <submittedName>
        <fullName evidence="13">Porin</fullName>
    </submittedName>
</protein>
<evidence type="ECO:0000313" key="13">
    <source>
        <dbReference type="EMBL" id="MDR6204242.1"/>
    </source>
</evidence>
<gene>
    <name evidence="13" type="ORF">QF025_002962</name>
</gene>
<dbReference type="Gene3D" id="2.40.160.10">
    <property type="entry name" value="Porin"/>
    <property type="match status" value="1"/>
</dbReference>
<proteinExistence type="predicted"/>
<feature type="signal peptide" evidence="11">
    <location>
        <begin position="1"/>
        <end position="22"/>
    </location>
</feature>
<evidence type="ECO:0000256" key="7">
    <source>
        <dbReference type="ARBA" id="ARBA00023065"/>
    </source>
</evidence>
<keyword evidence="3" id="KW-0813">Transport</keyword>
<dbReference type="EMBL" id="JAVIZN010000002">
    <property type="protein sequence ID" value="MDR6204242.1"/>
    <property type="molecule type" value="Genomic_DNA"/>
</dbReference>
<evidence type="ECO:0000256" key="5">
    <source>
        <dbReference type="ARBA" id="ARBA00022692"/>
    </source>
</evidence>
<dbReference type="InterPro" id="IPR002299">
    <property type="entry name" value="Porin_Neis"/>
</dbReference>
<evidence type="ECO:0000259" key="12">
    <source>
        <dbReference type="Pfam" id="PF13609"/>
    </source>
</evidence>
<dbReference type="PANTHER" id="PTHR34501:SF9">
    <property type="entry name" value="MAJOR OUTER MEMBRANE PROTEIN P.IA"/>
    <property type="match status" value="1"/>
</dbReference>
<dbReference type="AlphaFoldDB" id="A0ABD5CG94"/>
<keyword evidence="7" id="KW-0406">Ion transport</keyword>
<reference evidence="13 14" key="1">
    <citation type="submission" date="2023-08" db="EMBL/GenBank/DDBJ databases">
        <title>Genome sequencing of plant associated microbes to promote plant fitness in Sorghum bicolor and Oryza sativa.</title>
        <authorList>
            <person name="Coleman-Derr D."/>
        </authorList>
    </citation>
    <scope>NUCLEOTIDE SEQUENCE [LARGE SCALE GENOMIC DNA]</scope>
    <source>
        <strain evidence="13 14">SLBN-33</strain>
    </source>
</reference>
<dbReference type="GO" id="GO:0006811">
    <property type="term" value="P:monoatomic ion transport"/>
    <property type="evidence" value="ECO:0007669"/>
    <property type="project" value="UniProtKB-KW"/>
</dbReference>
<dbReference type="RefSeq" id="WP_006050426.1">
    <property type="nucleotide sequence ID" value="NZ_JAVDQP010000008.1"/>
</dbReference>
<dbReference type="SUPFAM" id="SSF56935">
    <property type="entry name" value="Porins"/>
    <property type="match status" value="1"/>
</dbReference>
<evidence type="ECO:0000256" key="4">
    <source>
        <dbReference type="ARBA" id="ARBA00022452"/>
    </source>
</evidence>
<keyword evidence="8" id="KW-0626">Porin</keyword>
<evidence type="ECO:0000313" key="14">
    <source>
        <dbReference type="Proteomes" id="UP001245184"/>
    </source>
</evidence>
<dbReference type="PRINTS" id="PR00184">
    <property type="entry name" value="NEISSPPORIN"/>
</dbReference>
<dbReference type="CDD" id="cd00342">
    <property type="entry name" value="gram_neg_porins"/>
    <property type="match status" value="1"/>
</dbReference>
<dbReference type="InterPro" id="IPR023614">
    <property type="entry name" value="Porin_dom_sf"/>
</dbReference>
<keyword evidence="10" id="KW-0998">Cell outer membrane</keyword>
<evidence type="ECO:0000256" key="10">
    <source>
        <dbReference type="ARBA" id="ARBA00023237"/>
    </source>
</evidence>
<dbReference type="PANTHER" id="PTHR34501">
    <property type="entry name" value="PROTEIN YDDL-RELATED"/>
    <property type="match status" value="1"/>
</dbReference>
<evidence type="ECO:0000256" key="1">
    <source>
        <dbReference type="ARBA" id="ARBA00004571"/>
    </source>
</evidence>
<comment type="caution">
    <text evidence="13">The sequence shown here is derived from an EMBL/GenBank/DDBJ whole genome shotgun (WGS) entry which is preliminary data.</text>
</comment>
<dbReference type="GO" id="GO:0046930">
    <property type="term" value="C:pore complex"/>
    <property type="evidence" value="ECO:0007669"/>
    <property type="project" value="UniProtKB-KW"/>
</dbReference>
<dbReference type="Proteomes" id="UP001245184">
    <property type="component" value="Unassembled WGS sequence"/>
</dbReference>
<name>A0ABD5CG94_9BURK</name>
<comment type="subcellular location">
    <subcellularLocation>
        <location evidence="1">Cell outer membrane</location>
        <topology evidence="1">Multi-pass membrane protein</topology>
    </subcellularLocation>
</comment>
<comment type="subunit">
    <text evidence="2">Homotrimer.</text>
</comment>
<dbReference type="InterPro" id="IPR033900">
    <property type="entry name" value="Gram_neg_porin_domain"/>
</dbReference>
<keyword evidence="9" id="KW-0472">Membrane</keyword>
<sequence length="341" mass="36255">MKKTIMGLSVIASACAFNSAYAQSSVTLYGVIDNGIEYRNSAAGTVLRAVSGGLFASRYGLKGSEDIGGGLHVNFQLEQGFSGVTGAASNSAAAFNRQAWVGLSGAFGETRFGLQNTPQYIFINPELDPVAVMSIGSPMNNFNSLTVRVNNAISYFTPTVYGLSAQFMVAMRDSTTKPTNGFQFYNAALRYENGPFRIAAGYEQAANAAGTSTLKLFNAGASVAVGAARFYLAYHTEHQTDNSIKRDVYEASGSYAFSPAAQFSVMYGYAHDRTGQGNNAQQVGLTYAYSLSKRTTLYGSAGFIQNRNQARFTLNGTGYTGLAVAPGADTRGAIIGMVHRF</sequence>
<keyword evidence="6 11" id="KW-0732">Signal</keyword>
<feature type="chain" id="PRO_5044804642" evidence="11">
    <location>
        <begin position="23"/>
        <end position="341"/>
    </location>
</feature>
<keyword evidence="5" id="KW-0812">Transmembrane</keyword>
<dbReference type="PROSITE" id="PS51257">
    <property type="entry name" value="PROKAR_LIPOPROTEIN"/>
    <property type="match status" value="1"/>
</dbReference>
<evidence type="ECO:0000256" key="6">
    <source>
        <dbReference type="ARBA" id="ARBA00022729"/>
    </source>
</evidence>
<organism evidence="13 14">
    <name type="scientific">Paraburkholderia graminis</name>
    <dbReference type="NCBI Taxonomy" id="60548"/>
    <lineage>
        <taxon>Bacteria</taxon>
        <taxon>Pseudomonadati</taxon>
        <taxon>Pseudomonadota</taxon>
        <taxon>Betaproteobacteria</taxon>
        <taxon>Burkholderiales</taxon>
        <taxon>Burkholderiaceae</taxon>
        <taxon>Paraburkholderia</taxon>
    </lineage>
</organism>
<evidence type="ECO:0000256" key="2">
    <source>
        <dbReference type="ARBA" id="ARBA00011233"/>
    </source>
</evidence>
<evidence type="ECO:0000256" key="9">
    <source>
        <dbReference type="ARBA" id="ARBA00023136"/>
    </source>
</evidence>
<feature type="domain" description="Porin" evidence="12">
    <location>
        <begin position="13"/>
        <end position="309"/>
    </location>
</feature>